<dbReference type="Proteomes" id="UP000747542">
    <property type="component" value="Unassembled WGS sequence"/>
</dbReference>
<protein>
    <recommendedName>
        <fullName evidence="1">DUF243 domain-containing protein</fullName>
    </recommendedName>
</protein>
<gene>
    <name evidence="2" type="ORF">Hamer_G013575</name>
</gene>
<dbReference type="SMART" id="SM00690">
    <property type="entry name" value="DM5"/>
    <property type="match status" value="1"/>
</dbReference>
<accession>A0A8J5KEB7</accession>
<dbReference type="AlphaFoldDB" id="A0A8J5KEB7"/>
<keyword evidence="3" id="KW-1185">Reference proteome</keyword>
<dbReference type="GO" id="GO:0040003">
    <property type="term" value="P:chitin-based cuticle development"/>
    <property type="evidence" value="ECO:0007669"/>
    <property type="project" value="TreeGrafter"/>
</dbReference>
<dbReference type="PANTHER" id="PTHR31927:SF13">
    <property type="entry name" value="TWEEDLEBETA"/>
    <property type="match status" value="1"/>
</dbReference>
<dbReference type="GO" id="GO:0062129">
    <property type="term" value="C:chitin-based extracellular matrix"/>
    <property type="evidence" value="ECO:0007669"/>
    <property type="project" value="TreeGrafter"/>
</dbReference>
<sequence>MHVLVSVFVATAYASPQGYNLRTPSGPRISIGGSGFSTGGSGFISGGSGFSSGGSGSYGGGETRGNCGPGQVRHVDGSCVNPQVTRNLYVYTVPRAAPIVGPRPNVPPPRVEHNVIFIRTPENGPGQEPIVVPPPQTRNVVYVLNKRPEEDQRVIHVPAPEQETPEVFFINYGEGENPTLPTGEDLQSALRSASQGEGDIIGSTGGEIRGDGLIGGGDGSIAIAGGGGSIVSGGGNTSYAVENIR</sequence>
<reference evidence="2" key="1">
    <citation type="journal article" date="2021" name="Sci. Adv.">
        <title>The American lobster genome reveals insights on longevity, neural, and immune adaptations.</title>
        <authorList>
            <person name="Polinski J.M."/>
            <person name="Zimin A.V."/>
            <person name="Clark K.F."/>
            <person name="Kohn A.B."/>
            <person name="Sadowski N."/>
            <person name="Timp W."/>
            <person name="Ptitsyn A."/>
            <person name="Khanna P."/>
            <person name="Romanova D.Y."/>
            <person name="Williams P."/>
            <person name="Greenwood S.J."/>
            <person name="Moroz L.L."/>
            <person name="Walt D.R."/>
            <person name="Bodnar A.G."/>
        </authorList>
    </citation>
    <scope>NUCLEOTIDE SEQUENCE</scope>
    <source>
        <strain evidence="2">GMGI-L3</strain>
    </source>
</reference>
<evidence type="ECO:0000313" key="3">
    <source>
        <dbReference type="Proteomes" id="UP000747542"/>
    </source>
</evidence>
<name>A0A8J5KEB7_HOMAM</name>
<comment type="caution">
    <text evidence="2">The sequence shown here is derived from an EMBL/GenBank/DDBJ whole genome shotgun (WGS) entry which is preliminary data.</text>
</comment>
<evidence type="ECO:0000313" key="2">
    <source>
        <dbReference type="EMBL" id="KAG7170729.1"/>
    </source>
</evidence>
<dbReference type="PANTHER" id="PTHR31927">
    <property type="entry name" value="FI07246P-RELATED-RELATED"/>
    <property type="match status" value="1"/>
</dbReference>
<feature type="domain" description="DUF243" evidence="1">
    <location>
        <begin position="82"/>
        <end position="175"/>
    </location>
</feature>
<dbReference type="Pfam" id="PF03103">
    <property type="entry name" value="DUF243"/>
    <property type="match status" value="1"/>
</dbReference>
<organism evidence="2 3">
    <name type="scientific">Homarus americanus</name>
    <name type="common">American lobster</name>
    <dbReference type="NCBI Taxonomy" id="6706"/>
    <lineage>
        <taxon>Eukaryota</taxon>
        <taxon>Metazoa</taxon>
        <taxon>Ecdysozoa</taxon>
        <taxon>Arthropoda</taxon>
        <taxon>Crustacea</taxon>
        <taxon>Multicrustacea</taxon>
        <taxon>Malacostraca</taxon>
        <taxon>Eumalacostraca</taxon>
        <taxon>Eucarida</taxon>
        <taxon>Decapoda</taxon>
        <taxon>Pleocyemata</taxon>
        <taxon>Astacidea</taxon>
        <taxon>Nephropoidea</taxon>
        <taxon>Nephropidae</taxon>
        <taxon>Homarus</taxon>
    </lineage>
</organism>
<proteinExistence type="predicted"/>
<evidence type="ECO:0000259" key="1">
    <source>
        <dbReference type="SMART" id="SM00690"/>
    </source>
</evidence>
<dbReference type="InterPro" id="IPR004145">
    <property type="entry name" value="DUF243"/>
</dbReference>
<dbReference type="GO" id="GO:0008010">
    <property type="term" value="F:structural constituent of chitin-based larval cuticle"/>
    <property type="evidence" value="ECO:0007669"/>
    <property type="project" value="TreeGrafter"/>
</dbReference>
<dbReference type="EMBL" id="JAHLQT010013773">
    <property type="protein sequence ID" value="KAG7170729.1"/>
    <property type="molecule type" value="Genomic_DNA"/>
</dbReference>